<dbReference type="EMBL" id="VBZC01000008">
    <property type="protein sequence ID" value="TLS46441.1"/>
    <property type="molecule type" value="Genomic_DNA"/>
</dbReference>
<feature type="region of interest" description="Disordered" evidence="1">
    <location>
        <begin position="1"/>
        <end position="49"/>
    </location>
</feature>
<proteinExistence type="predicted"/>
<feature type="domain" description="Gamma-glutamylcyclotransferase AIG2-like" evidence="2">
    <location>
        <begin position="58"/>
        <end position="186"/>
    </location>
</feature>
<name>A0A5R9FSU6_9ACTN</name>
<dbReference type="CDD" id="cd06661">
    <property type="entry name" value="GGCT_like"/>
    <property type="match status" value="1"/>
</dbReference>
<accession>A0A5R9FSU6</accession>
<dbReference type="GO" id="GO:0016740">
    <property type="term" value="F:transferase activity"/>
    <property type="evidence" value="ECO:0007669"/>
    <property type="project" value="UniProtKB-KW"/>
</dbReference>
<reference evidence="3 4" key="1">
    <citation type="submission" date="2019-05" db="EMBL/GenBank/DDBJ databases">
        <title>Streptomyces sp. NEAU-C151, a novel actinomycete isolated from soil.</title>
        <authorList>
            <person name="Han L."/>
            <person name="Jiang H."/>
        </authorList>
    </citation>
    <scope>NUCLEOTIDE SEQUENCE [LARGE SCALE GENOMIC DNA]</scope>
    <source>
        <strain evidence="3 4">NEAU-C151</strain>
    </source>
</reference>
<dbReference type="AlphaFoldDB" id="A0A5R9FSU6"/>
<dbReference type="InterPro" id="IPR036568">
    <property type="entry name" value="GGCT-like_sf"/>
</dbReference>
<evidence type="ECO:0000313" key="3">
    <source>
        <dbReference type="EMBL" id="TLS46441.1"/>
    </source>
</evidence>
<dbReference type="InterPro" id="IPR013024">
    <property type="entry name" value="GGCT-like"/>
</dbReference>
<dbReference type="InterPro" id="IPR009288">
    <property type="entry name" value="AIG2-like_dom"/>
</dbReference>
<evidence type="ECO:0000256" key="1">
    <source>
        <dbReference type="SAM" id="MobiDB-lite"/>
    </source>
</evidence>
<comment type="caution">
    <text evidence="3">The sequence shown here is derived from an EMBL/GenBank/DDBJ whole genome shotgun (WGS) entry which is preliminary data.</text>
</comment>
<dbReference type="SUPFAM" id="SSF110857">
    <property type="entry name" value="Gamma-glutamyl cyclotransferase-like"/>
    <property type="match status" value="1"/>
</dbReference>
<keyword evidence="4" id="KW-1185">Reference proteome</keyword>
<evidence type="ECO:0000259" key="2">
    <source>
        <dbReference type="Pfam" id="PF06094"/>
    </source>
</evidence>
<keyword evidence="3" id="KW-0808">Transferase</keyword>
<organism evidence="3 4">
    <name type="scientific">Streptomyces montanus</name>
    <dbReference type="NCBI Taxonomy" id="2580423"/>
    <lineage>
        <taxon>Bacteria</taxon>
        <taxon>Bacillati</taxon>
        <taxon>Actinomycetota</taxon>
        <taxon>Actinomycetes</taxon>
        <taxon>Kitasatosporales</taxon>
        <taxon>Streptomycetaceae</taxon>
        <taxon>Streptomyces</taxon>
    </lineage>
</organism>
<gene>
    <name evidence="3" type="ORF">FE633_08960</name>
</gene>
<dbReference type="Proteomes" id="UP000305906">
    <property type="component" value="Unassembled WGS sequence"/>
</dbReference>
<evidence type="ECO:0000313" key="4">
    <source>
        <dbReference type="Proteomes" id="UP000305906"/>
    </source>
</evidence>
<dbReference type="Gene3D" id="3.10.490.10">
    <property type="entry name" value="Gamma-glutamyl cyclotransferase-like"/>
    <property type="match status" value="1"/>
</dbReference>
<sequence length="190" mass="19888">MAGVVQDDGDAVRGAGGVSAPGARLRDTGDHRHSGAAGEPEVSGVAGAGDGRVRQLPFFVYGTLRPGEHNHDLFLLGRTESEVPGRLSGAVLYEGPGYPYAVEEPGGVVCGELVTAVPEQYGPLLAALDRLEDYAAGDPGNVYERVARDVARADGTRVQAWVYVAAPAVAARLRTRGKLIEGGDWRLRGV</sequence>
<dbReference type="Pfam" id="PF06094">
    <property type="entry name" value="GGACT"/>
    <property type="match status" value="1"/>
</dbReference>
<feature type="compositionally biased region" description="Basic and acidic residues" evidence="1">
    <location>
        <begin position="24"/>
        <end position="33"/>
    </location>
</feature>
<protein>
    <submittedName>
        <fullName evidence="3">Gamma-glutamylcyclotransferase</fullName>
    </submittedName>
</protein>